<dbReference type="PANTHER" id="PTHR42850">
    <property type="entry name" value="METALLOPHOSPHOESTERASE"/>
    <property type="match status" value="1"/>
</dbReference>
<gene>
    <name evidence="3" type="ORF">CVV64_13055</name>
</gene>
<dbReference type="Proteomes" id="UP000233256">
    <property type="component" value="Unassembled WGS sequence"/>
</dbReference>
<dbReference type="EMBL" id="PGXC01000013">
    <property type="protein sequence ID" value="PKK89727.1"/>
    <property type="molecule type" value="Genomic_DNA"/>
</dbReference>
<dbReference type="GO" id="GO:0016791">
    <property type="term" value="F:phosphatase activity"/>
    <property type="evidence" value="ECO:0007669"/>
    <property type="project" value="TreeGrafter"/>
</dbReference>
<dbReference type="GO" id="GO:0005737">
    <property type="term" value="C:cytoplasm"/>
    <property type="evidence" value="ECO:0007669"/>
    <property type="project" value="TreeGrafter"/>
</dbReference>
<organism evidence="3 4">
    <name type="scientific">Candidatus Wallbacteria bacterium HGW-Wallbacteria-1</name>
    <dbReference type="NCBI Taxonomy" id="2013854"/>
    <lineage>
        <taxon>Bacteria</taxon>
        <taxon>Candidatus Walliibacteriota</taxon>
    </lineage>
</organism>
<dbReference type="Pfam" id="PF12850">
    <property type="entry name" value="Metallophos_2"/>
    <property type="match status" value="1"/>
</dbReference>
<dbReference type="PANTHER" id="PTHR42850:SF2">
    <property type="entry name" value="BLL5683 PROTEIN"/>
    <property type="match status" value="1"/>
</dbReference>
<comment type="similarity">
    <text evidence="1">Belongs to the metallophosphoesterase superfamily. YfcE family.</text>
</comment>
<dbReference type="Gene3D" id="3.60.21.10">
    <property type="match status" value="1"/>
</dbReference>
<proteinExistence type="inferred from homology"/>
<dbReference type="InterPro" id="IPR024654">
    <property type="entry name" value="Calcineurin-like_PHP_lpxH"/>
</dbReference>
<comment type="caution">
    <text evidence="3">The sequence shown here is derived from an EMBL/GenBank/DDBJ whole genome shotgun (WGS) entry which is preliminary data.</text>
</comment>
<name>A0A2N1PN34_9BACT</name>
<dbReference type="InterPro" id="IPR029052">
    <property type="entry name" value="Metallo-depent_PP-like"/>
</dbReference>
<feature type="domain" description="Calcineurin-like phosphoesterase" evidence="2">
    <location>
        <begin position="2"/>
        <end position="179"/>
    </location>
</feature>
<evidence type="ECO:0000313" key="4">
    <source>
        <dbReference type="Proteomes" id="UP000233256"/>
    </source>
</evidence>
<dbReference type="SUPFAM" id="SSF56300">
    <property type="entry name" value="Metallo-dependent phosphatases"/>
    <property type="match status" value="1"/>
</dbReference>
<protein>
    <submittedName>
        <fullName evidence="3">Metallophosphoesterase</fullName>
    </submittedName>
</protein>
<sequence>MIAILSDIHGNLPALEAVLRNAESKGCSRYISLGDVVGYYAQPGECIDLLRQYETINILGNHDSYLVNDTRCLRSRVVADIIEYQKNIVTRAQISWLQRSVPSYRENKFLFLHGGPDNFLDQYLYTISSEIIPDNCDFMFTGHTHVQTLVNFDKCTYCNPGSVGQPRDGDNRAAYAIIDGENIFLQRVVYDIDQTALSMKKAGFESFCYENLFAGAQIGGRIDHINVIRESKDS</sequence>
<dbReference type="AlphaFoldDB" id="A0A2N1PN34"/>
<accession>A0A2N1PN34</accession>
<evidence type="ECO:0000259" key="2">
    <source>
        <dbReference type="Pfam" id="PF12850"/>
    </source>
</evidence>
<evidence type="ECO:0000313" key="3">
    <source>
        <dbReference type="EMBL" id="PKK89727.1"/>
    </source>
</evidence>
<dbReference type="PIRSF" id="PIRSF000883">
    <property type="entry name" value="Pesterase_MJ0912"/>
    <property type="match status" value="1"/>
</dbReference>
<dbReference type="InterPro" id="IPR011152">
    <property type="entry name" value="Pesterase_MJ0912"/>
</dbReference>
<reference evidence="3 4" key="1">
    <citation type="journal article" date="2017" name="ISME J.">
        <title>Potential for microbial H2 and metal transformations associated with novel bacteria and archaea in deep terrestrial subsurface sediments.</title>
        <authorList>
            <person name="Hernsdorf A.W."/>
            <person name="Amano Y."/>
            <person name="Miyakawa K."/>
            <person name="Ise K."/>
            <person name="Suzuki Y."/>
            <person name="Anantharaman K."/>
            <person name="Probst A."/>
            <person name="Burstein D."/>
            <person name="Thomas B.C."/>
            <person name="Banfield J.F."/>
        </authorList>
    </citation>
    <scope>NUCLEOTIDE SEQUENCE [LARGE SCALE GENOMIC DNA]</scope>
    <source>
        <strain evidence="3">HGW-Wallbacteria-1</strain>
    </source>
</reference>
<evidence type="ECO:0000256" key="1">
    <source>
        <dbReference type="ARBA" id="ARBA00008950"/>
    </source>
</evidence>
<dbReference type="InterPro" id="IPR050126">
    <property type="entry name" value="Ap4A_hydrolase"/>
</dbReference>